<comment type="function">
    <text evidence="15">Acts as a processive, ATP-dependent zinc metallopeptidase for both cytoplasmic and membrane proteins. Plays a role in the quality control of integral membrane proteins.</text>
</comment>
<keyword evidence="7 15" id="KW-0547">Nucleotide-binding</keyword>
<comment type="similarity">
    <text evidence="2 15">In the C-terminal section; belongs to the peptidase M41 family.</text>
</comment>
<dbReference type="Pfam" id="PF01434">
    <property type="entry name" value="Peptidase_M41"/>
    <property type="match status" value="1"/>
</dbReference>
<feature type="binding site" evidence="15">
    <location>
        <begin position="213"/>
        <end position="220"/>
    </location>
    <ligand>
        <name>ATP</name>
        <dbReference type="ChEBI" id="CHEBI:30616"/>
    </ligand>
</feature>
<keyword evidence="10 15" id="KW-0067">ATP-binding</keyword>
<feature type="binding site" evidence="15">
    <location>
        <position position="513"/>
    </location>
    <ligand>
        <name>Zn(2+)</name>
        <dbReference type="ChEBI" id="CHEBI:29105"/>
        <note>catalytic</note>
    </ligand>
</feature>
<comment type="cofactor">
    <cofactor evidence="15">
        <name>Zn(2+)</name>
        <dbReference type="ChEBI" id="CHEBI:29105"/>
    </cofactor>
    <text evidence="15">Binds 1 zinc ion per subunit.</text>
</comment>
<dbReference type="GO" id="GO:0004176">
    <property type="term" value="F:ATP-dependent peptidase activity"/>
    <property type="evidence" value="ECO:0007669"/>
    <property type="project" value="InterPro"/>
</dbReference>
<keyword evidence="20" id="KW-1185">Reference proteome</keyword>
<evidence type="ECO:0000256" key="2">
    <source>
        <dbReference type="ARBA" id="ARBA00010044"/>
    </source>
</evidence>
<dbReference type="Gene3D" id="1.10.8.60">
    <property type="match status" value="1"/>
</dbReference>
<comment type="subunit">
    <text evidence="15">Homohexamer.</text>
</comment>
<organism evidence="19 20">
    <name type="scientific">Qipengyuania gaetbuli</name>
    <dbReference type="NCBI Taxonomy" id="266952"/>
    <lineage>
        <taxon>Bacteria</taxon>
        <taxon>Pseudomonadati</taxon>
        <taxon>Pseudomonadota</taxon>
        <taxon>Alphaproteobacteria</taxon>
        <taxon>Sphingomonadales</taxon>
        <taxon>Erythrobacteraceae</taxon>
        <taxon>Qipengyuania</taxon>
    </lineage>
</organism>
<evidence type="ECO:0000313" key="20">
    <source>
        <dbReference type="Proteomes" id="UP000444185"/>
    </source>
</evidence>
<evidence type="ECO:0000256" key="6">
    <source>
        <dbReference type="ARBA" id="ARBA00022723"/>
    </source>
</evidence>
<dbReference type="FunFam" id="3.40.50.300:FF:000001">
    <property type="entry name" value="ATP-dependent zinc metalloprotease FtsH"/>
    <property type="match status" value="1"/>
</dbReference>
<comment type="caution">
    <text evidence="19">The sequence shown here is derived from an EMBL/GenBank/DDBJ whole genome shotgun (WGS) entry which is preliminary data.</text>
</comment>
<evidence type="ECO:0000256" key="1">
    <source>
        <dbReference type="ARBA" id="ARBA00004370"/>
    </source>
</evidence>
<dbReference type="EMBL" id="WTYF01000004">
    <property type="protein sequence ID" value="MXO51564.1"/>
    <property type="molecule type" value="Genomic_DNA"/>
</dbReference>
<protein>
    <recommendedName>
        <fullName evidence="15">ATP-dependent zinc metalloprotease FtsH</fullName>
        <ecNumber evidence="15">3.4.24.-</ecNumber>
    </recommendedName>
</protein>
<comment type="subcellular location">
    <subcellularLocation>
        <location evidence="15">Cell membrane</location>
        <topology evidence="15">Multi-pass membrane protein</topology>
        <orientation evidence="15">Cytoplasmic side</orientation>
    </subcellularLocation>
    <subcellularLocation>
        <location evidence="1">Membrane</location>
    </subcellularLocation>
</comment>
<dbReference type="GO" id="GO:0006508">
    <property type="term" value="P:proteolysis"/>
    <property type="evidence" value="ECO:0007669"/>
    <property type="project" value="UniProtKB-KW"/>
</dbReference>
<evidence type="ECO:0000256" key="17">
    <source>
        <dbReference type="SAM" id="MobiDB-lite"/>
    </source>
</evidence>
<dbReference type="FunFam" id="1.20.58.760:FF:000001">
    <property type="entry name" value="ATP-dependent zinc metalloprotease FtsH"/>
    <property type="match status" value="1"/>
</dbReference>
<dbReference type="Gene3D" id="3.40.50.300">
    <property type="entry name" value="P-loop containing nucleotide triphosphate hydrolases"/>
    <property type="match status" value="1"/>
</dbReference>
<dbReference type="OrthoDB" id="9809379at2"/>
<keyword evidence="6 15" id="KW-0479">Metal-binding</keyword>
<dbReference type="Gene3D" id="3.30.720.210">
    <property type="match status" value="1"/>
</dbReference>
<dbReference type="Proteomes" id="UP000444185">
    <property type="component" value="Unassembled WGS sequence"/>
</dbReference>
<feature type="binding site" evidence="15">
    <location>
        <position position="435"/>
    </location>
    <ligand>
        <name>Zn(2+)</name>
        <dbReference type="ChEBI" id="CHEBI:29105"/>
        <note>catalytic</note>
    </ligand>
</feature>
<dbReference type="Gene3D" id="1.20.58.760">
    <property type="entry name" value="Peptidase M41"/>
    <property type="match status" value="1"/>
</dbReference>
<feature type="region of interest" description="Disordered" evidence="17">
    <location>
        <begin position="616"/>
        <end position="654"/>
    </location>
</feature>
<evidence type="ECO:0000256" key="5">
    <source>
        <dbReference type="ARBA" id="ARBA00022692"/>
    </source>
</evidence>
<dbReference type="InterPro" id="IPR027417">
    <property type="entry name" value="P-loop_NTPase"/>
</dbReference>
<comment type="similarity">
    <text evidence="16">Belongs to the AAA ATPase family.</text>
</comment>
<keyword evidence="5 15" id="KW-0812">Transmembrane</keyword>
<dbReference type="GO" id="GO:0005524">
    <property type="term" value="F:ATP binding"/>
    <property type="evidence" value="ECO:0007669"/>
    <property type="project" value="UniProtKB-UniRule"/>
</dbReference>
<dbReference type="RefSeq" id="WP_160608287.1">
    <property type="nucleotide sequence ID" value="NZ_JAIUZO010000002.1"/>
</dbReference>
<dbReference type="GO" id="GO:0030163">
    <property type="term" value="P:protein catabolic process"/>
    <property type="evidence" value="ECO:0007669"/>
    <property type="project" value="UniProtKB-UniRule"/>
</dbReference>
<dbReference type="InterPro" id="IPR003960">
    <property type="entry name" value="ATPase_AAA_CS"/>
</dbReference>
<sequence>MRDQNQDQQPDPEGNGPNPWIKSLFVWGGVFLGLLLVVSMFGNSSGGSGTPLLYSDFKERVAAGDVKSVEISEEQIVGVTKEGEAFSTIPVASDTSLPKLLDENGVQYSGRDSGSQNILLYALIQMLPFVLILGIAIFALRQVQKGGGAGGAMGFGKSKAKMLTEKQGRVTFDDVAGIDEAREELEEIVEFLKDPSRFSKLGGQIPKGALLVGSPGTGKTLLARAIAGEAGVPFFTISGSDFVEMFVGVGASRVRDMFEQAKKNAPCIVFIDEIDAVGRSRGHGLGNSNDEREQTLNQLLVEMDGFEANEGIIIIAATNRPDVLDPALLRPGRFDRQVVVPVPDIDGREKILAVHMRKLPLAPDVNPRTIARGTPGFSGADLANLCNEAALLAARRNKRLVAMQEFEDAKDKVMMGAERRSMVMTEDEKKMTAYHEAGHALVSINEPASDPIHKATIIPRGRALGMVMRLPERDNYSYHRDKMHANLAVAMGGRVAEEIIFGHDKVSSGASGDIQYATDLARNMVTKWGMSDKLGPLQYEASQEGYLGMGSTQRTMAGAETNKLIDAEIKSLVEGGLKRAQEVLTTQEDKLHLLAQALLEYETLTGEEIDQLMKDGKIDRPDQPSGPVKVAPVAGSAIPKAGKKFGGGTAPQGA</sequence>
<dbReference type="InterPro" id="IPR005936">
    <property type="entry name" value="FtsH"/>
</dbReference>
<keyword evidence="3 15" id="KW-1003">Cell membrane</keyword>
<evidence type="ECO:0000256" key="10">
    <source>
        <dbReference type="ARBA" id="ARBA00022840"/>
    </source>
</evidence>
<dbReference type="InterPro" id="IPR003593">
    <property type="entry name" value="AAA+_ATPase"/>
</dbReference>
<dbReference type="InterPro" id="IPR041569">
    <property type="entry name" value="AAA_lid_3"/>
</dbReference>
<dbReference type="InterPro" id="IPR003959">
    <property type="entry name" value="ATPase_AAA_core"/>
</dbReference>
<dbReference type="GO" id="GO:0008270">
    <property type="term" value="F:zinc ion binding"/>
    <property type="evidence" value="ECO:0007669"/>
    <property type="project" value="UniProtKB-UniRule"/>
</dbReference>
<feature type="transmembrane region" description="Helical" evidence="15">
    <location>
        <begin position="20"/>
        <end position="41"/>
    </location>
</feature>
<evidence type="ECO:0000256" key="14">
    <source>
        <dbReference type="ARBA" id="ARBA00061570"/>
    </source>
</evidence>
<keyword evidence="8 15" id="KW-0378">Hydrolase</keyword>
<feature type="binding site" evidence="15">
    <location>
        <position position="439"/>
    </location>
    <ligand>
        <name>Zn(2+)</name>
        <dbReference type="ChEBI" id="CHEBI:29105"/>
        <note>catalytic</note>
    </ligand>
</feature>
<reference evidence="19 20" key="1">
    <citation type="submission" date="2019-12" db="EMBL/GenBank/DDBJ databases">
        <title>Genomic-based taxomic classification of the family Erythrobacteraceae.</title>
        <authorList>
            <person name="Xu L."/>
        </authorList>
    </citation>
    <scope>NUCLEOTIDE SEQUENCE [LARGE SCALE GENOMIC DNA]</scope>
    <source>
        <strain evidence="19 20">DSM 16225</strain>
    </source>
</reference>
<proteinExistence type="inferred from homology"/>
<evidence type="ECO:0000313" key="19">
    <source>
        <dbReference type="EMBL" id="MXO51564.1"/>
    </source>
</evidence>
<dbReference type="SUPFAM" id="SSF140990">
    <property type="entry name" value="FtsH protease domain-like"/>
    <property type="match status" value="1"/>
</dbReference>
<dbReference type="GO" id="GO:0004222">
    <property type="term" value="F:metalloendopeptidase activity"/>
    <property type="evidence" value="ECO:0007669"/>
    <property type="project" value="InterPro"/>
</dbReference>
<dbReference type="NCBIfam" id="TIGR01241">
    <property type="entry name" value="FtsH_fam"/>
    <property type="match status" value="1"/>
</dbReference>
<dbReference type="Pfam" id="PF00004">
    <property type="entry name" value="AAA"/>
    <property type="match status" value="1"/>
</dbReference>
<gene>
    <name evidence="19" type="primary">hflB</name>
    <name evidence="15" type="synonym">ftsH</name>
    <name evidence="19" type="ORF">GRI42_09650</name>
</gene>
<keyword evidence="11 15" id="KW-1133">Transmembrane helix</keyword>
<keyword evidence="9 15" id="KW-0862">Zinc</keyword>
<evidence type="ECO:0000256" key="16">
    <source>
        <dbReference type="RuleBase" id="RU003651"/>
    </source>
</evidence>
<comment type="similarity">
    <text evidence="14 15">In the central section; belongs to the AAA ATPase family.</text>
</comment>
<dbReference type="InterPro" id="IPR037219">
    <property type="entry name" value="Peptidase_M41-like"/>
</dbReference>
<dbReference type="CDD" id="cd19501">
    <property type="entry name" value="RecA-like_FtsH"/>
    <property type="match status" value="1"/>
</dbReference>
<evidence type="ECO:0000256" key="3">
    <source>
        <dbReference type="ARBA" id="ARBA00022475"/>
    </source>
</evidence>
<name>A0A844Y0U0_9SPHN</name>
<evidence type="ECO:0000256" key="9">
    <source>
        <dbReference type="ARBA" id="ARBA00022833"/>
    </source>
</evidence>
<dbReference type="EC" id="3.4.24.-" evidence="15"/>
<dbReference type="PANTHER" id="PTHR23076">
    <property type="entry name" value="METALLOPROTEASE M41 FTSH"/>
    <property type="match status" value="1"/>
</dbReference>
<dbReference type="InterPro" id="IPR011546">
    <property type="entry name" value="Pept_M41_FtsH_extracell"/>
</dbReference>
<dbReference type="AlphaFoldDB" id="A0A844Y0U0"/>
<dbReference type="SMART" id="SM00382">
    <property type="entry name" value="AAA"/>
    <property type="match status" value="1"/>
</dbReference>
<dbReference type="Pfam" id="PF17862">
    <property type="entry name" value="AAA_lid_3"/>
    <property type="match status" value="1"/>
</dbReference>
<dbReference type="FunFam" id="1.10.8.60:FF:000001">
    <property type="entry name" value="ATP-dependent zinc metalloprotease FtsH"/>
    <property type="match status" value="1"/>
</dbReference>
<feature type="compositionally biased region" description="Gly residues" evidence="17">
    <location>
        <begin position="644"/>
        <end position="654"/>
    </location>
</feature>
<evidence type="ECO:0000256" key="4">
    <source>
        <dbReference type="ARBA" id="ARBA00022670"/>
    </source>
</evidence>
<dbReference type="HAMAP" id="MF_01458">
    <property type="entry name" value="FtsH"/>
    <property type="match status" value="1"/>
</dbReference>
<dbReference type="GO" id="GO:0016887">
    <property type="term" value="F:ATP hydrolysis activity"/>
    <property type="evidence" value="ECO:0007669"/>
    <property type="project" value="UniProtKB-UniRule"/>
</dbReference>
<evidence type="ECO:0000256" key="13">
    <source>
        <dbReference type="ARBA" id="ARBA00023136"/>
    </source>
</evidence>
<dbReference type="PROSITE" id="PS00674">
    <property type="entry name" value="AAA"/>
    <property type="match status" value="1"/>
</dbReference>
<evidence type="ECO:0000256" key="7">
    <source>
        <dbReference type="ARBA" id="ARBA00022741"/>
    </source>
</evidence>
<evidence type="ECO:0000256" key="12">
    <source>
        <dbReference type="ARBA" id="ARBA00023049"/>
    </source>
</evidence>
<dbReference type="GO" id="GO:0005886">
    <property type="term" value="C:plasma membrane"/>
    <property type="evidence" value="ECO:0007669"/>
    <property type="project" value="UniProtKB-SubCell"/>
</dbReference>
<evidence type="ECO:0000256" key="11">
    <source>
        <dbReference type="ARBA" id="ARBA00022989"/>
    </source>
</evidence>
<keyword evidence="13 15" id="KW-0472">Membrane</keyword>
<dbReference type="SUPFAM" id="SSF52540">
    <property type="entry name" value="P-loop containing nucleoside triphosphate hydrolases"/>
    <property type="match status" value="1"/>
</dbReference>
<evidence type="ECO:0000259" key="18">
    <source>
        <dbReference type="SMART" id="SM00382"/>
    </source>
</evidence>
<feature type="domain" description="AAA+ ATPase" evidence="18">
    <location>
        <begin position="205"/>
        <end position="344"/>
    </location>
</feature>
<dbReference type="PANTHER" id="PTHR23076:SF97">
    <property type="entry name" value="ATP-DEPENDENT ZINC METALLOPROTEASE YME1L1"/>
    <property type="match status" value="1"/>
</dbReference>
<keyword evidence="12 15" id="KW-0482">Metalloprotease</keyword>
<dbReference type="InterPro" id="IPR000642">
    <property type="entry name" value="Peptidase_M41"/>
</dbReference>
<dbReference type="Pfam" id="PF06480">
    <property type="entry name" value="FtsH_ext"/>
    <property type="match status" value="1"/>
</dbReference>
<evidence type="ECO:0000256" key="8">
    <source>
        <dbReference type="ARBA" id="ARBA00022801"/>
    </source>
</evidence>
<feature type="active site" evidence="15">
    <location>
        <position position="436"/>
    </location>
</feature>
<feature type="transmembrane region" description="Helical" evidence="15">
    <location>
        <begin position="118"/>
        <end position="140"/>
    </location>
</feature>
<evidence type="ECO:0000256" key="15">
    <source>
        <dbReference type="HAMAP-Rule" id="MF_01458"/>
    </source>
</evidence>
<keyword evidence="4 15" id="KW-0645">Protease</keyword>
<accession>A0A844Y0U0</accession>